<feature type="transmembrane region" description="Helical" evidence="5">
    <location>
        <begin position="14"/>
        <end position="34"/>
    </location>
</feature>
<dbReference type="GO" id="GO:0008360">
    <property type="term" value="P:regulation of cell shape"/>
    <property type="evidence" value="ECO:0007669"/>
    <property type="project" value="UniProtKB-KW"/>
</dbReference>
<dbReference type="EMBL" id="MFKW01000033">
    <property type="protein sequence ID" value="OGG51269.1"/>
    <property type="molecule type" value="Genomic_DNA"/>
</dbReference>
<dbReference type="InterPro" id="IPR055342">
    <property type="entry name" value="MreC_beta-barrel_core"/>
</dbReference>
<evidence type="ECO:0000256" key="2">
    <source>
        <dbReference type="ARBA" id="ARBA00013855"/>
    </source>
</evidence>
<evidence type="ECO:0000313" key="8">
    <source>
        <dbReference type="Proteomes" id="UP000176445"/>
    </source>
</evidence>
<dbReference type="Pfam" id="PF04085">
    <property type="entry name" value="MreC"/>
    <property type="match status" value="1"/>
</dbReference>
<dbReference type="Gene3D" id="2.40.10.350">
    <property type="entry name" value="Rod shape-determining protein MreC, domain 2"/>
    <property type="match status" value="1"/>
</dbReference>
<dbReference type="InterPro" id="IPR042175">
    <property type="entry name" value="Cell/Rod_MreC_2"/>
</dbReference>
<evidence type="ECO:0000256" key="5">
    <source>
        <dbReference type="SAM" id="Phobius"/>
    </source>
</evidence>
<organism evidence="7 8">
    <name type="scientific">Candidatus Kaiserbacteria bacterium RIFCSPHIGHO2_01_FULL_54_36b</name>
    <dbReference type="NCBI Taxonomy" id="1798483"/>
    <lineage>
        <taxon>Bacteria</taxon>
        <taxon>Candidatus Kaiseribacteriota</taxon>
    </lineage>
</organism>
<sequence length="254" mass="27108">MTTISHKRRQQGRGLRIVLVGVLCLVVSGILLVWREPLTGAFWAVFTPAFSAVQSLTSQGELERLRTELALAEALLADRDVLLRENIDLKSRLGRTPEVGTTLLAAVLLRPPATPYDTLVLDVGQGEGVSAGDLVFSAGSVVIGRVTEVYRSSSRATLYSAPGEAHDALVFAEGGSVPIIMEGQGGGSFKGQLPQGVEVSVGDPVLFPDINPILAARVAATEVASNESFQTIYLQLPANPFSLRFVEVRKRSSL</sequence>
<keyword evidence="5" id="KW-1133">Transmembrane helix</keyword>
<evidence type="ECO:0000256" key="1">
    <source>
        <dbReference type="ARBA" id="ARBA00009369"/>
    </source>
</evidence>
<feature type="domain" description="Rod shape-determining protein MreC beta-barrel core" evidence="6">
    <location>
        <begin position="107"/>
        <end position="248"/>
    </location>
</feature>
<dbReference type="PANTHER" id="PTHR34138">
    <property type="entry name" value="CELL SHAPE-DETERMINING PROTEIN MREC"/>
    <property type="match status" value="1"/>
</dbReference>
<protein>
    <recommendedName>
        <fullName evidence="2">Cell shape-determining protein MreC</fullName>
    </recommendedName>
    <alternativeName>
        <fullName evidence="4">Cell shape protein MreC</fullName>
    </alternativeName>
</protein>
<keyword evidence="5" id="KW-0472">Membrane</keyword>
<gene>
    <name evidence="7" type="ORF">A2704_01850</name>
</gene>
<comment type="similarity">
    <text evidence="1">Belongs to the MreC family.</text>
</comment>
<keyword evidence="3" id="KW-0133">Cell shape</keyword>
<keyword evidence="5" id="KW-0812">Transmembrane</keyword>
<evidence type="ECO:0000259" key="6">
    <source>
        <dbReference type="Pfam" id="PF04085"/>
    </source>
</evidence>
<accession>A0A1F6CQ24</accession>
<dbReference type="PANTHER" id="PTHR34138:SF1">
    <property type="entry name" value="CELL SHAPE-DETERMINING PROTEIN MREC"/>
    <property type="match status" value="1"/>
</dbReference>
<name>A0A1F6CQ24_9BACT</name>
<proteinExistence type="inferred from homology"/>
<dbReference type="Proteomes" id="UP000176445">
    <property type="component" value="Unassembled WGS sequence"/>
</dbReference>
<dbReference type="GO" id="GO:0005886">
    <property type="term" value="C:plasma membrane"/>
    <property type="evidence" value="ECO:0007669"/>
    <property type="project" value="TreeGrafter"/>
</dbReference>
<evidence type="ECO:0000256" key="4">
    <source>
        <dbReference type="ARBA" id="ARBA00032089"/>
    </source>
</evidence>
<evidence type="ECO:0000313" key="7">
    <source>
        <dbReference type="EMBL" id="OGG51269.1"/>
    </source>
</evidence>
<evidence type="ECO:0000256" key="3">
    <source>
        <dbReference type="ARBA" id="ARBA00022960"/>
    </source>
</evidence>
<dbReference type="InterPro" id="IPR042177">
    <property type="entry name" value="Cell/Rod_1"/>
</dbReference>
<comment type="caution">
    <text evidence="7">The sequence shown here is derived from an EMBL/GenBank/DDBJ whole genome shotgun (WGS) entry which is preliminary data.</text>
</comment>
<dbReference type="Gene3D" id="2.40.10.340">
    <property type="entry name" value="Rod shape-determining protein MreC, domain 1"/>
    <property type="match status" value="1"/>
</dbReference>
<dbReference type="InterPro" id="IPR007221">
    <property type="entry name" value="MreC"/>
</dbReference>
<reference evidence="7 8" key="1">
    <citation type="journal article" date="2016" name="Nat. Commun.">
        <title>Thousands of microbial genomes shed light on interconnected biogeochemical processes in an aquifer system.</title>
        <authorList>
            <person name="Anantharaman K."/>
            <person name="Brown C.T."/>
            <person name="Hug L.A."/>
            <person name="Sharon I."/>
            <person name="Castelle C.J."/>
            <person name="Probst A.J."/>
            <person name="Thomas B.C."/>
            <person name="Singh A."/>
            <person name="Wilkins M.J."/>
            <person name="Karaoz U."/>
            <person name="Brodie E.L."/>
            <person name="Williams K.H."/>
            <person name="Hubbard S.S."/>
            <person name="Banfield J.F."/>
        </authorList>
    </citation>
    <scope>NUCLEOTIDE SEQUENCE [LARGE SCALE GENOMIC DNA]</scope>
</reference>
<dbReference type="AlphaFoldDB" id="A0A1F6CQ24"/>